<name>A0A6A6UV93_9PLEO</name>
<protein>
    <recommendedName>
        <fullName evidence="4">HAUS augmin-like complex subunit 4</fullName>
    </recommendedName>
</protein>
<keyword evidence="3" id="KW-1185">Reference proteome</keyword>
<dbReference type="Proteomes" id="UP000799440">
    <property type="component" value="Unassembled WGS sequence"/>
</dbReference>
<sequence length="311" mass="33932">MLPPIEPAVLEQNPSFAILYEDLCTRKLNPDGSSRDAKRQRVHDEIRRNLNTSLTHHHTTQILLSTLTDLPSRSDASVLPPELHSVIELTVAQLSGHLSASDRNILAGDNEVFLDNIDVIAQAVSEQLERVVTLLCTIADPSATNPPPPSSLPTLATTHISTSTSTLPTALSAARIQLANTLSALLHLHTQVLETGIRILEQTIHGALSRNARAKAEVLGVMGREIGVRASIHNLTHPTPPALLTALQGYKSALRGMENGLKDRIELAEQELGLYEKAGEKGMKDLARRAKHLRAEIRRVEDEIRGLEEGK</sequence>
<organism evidence="2 3">
    <name type="scientific">Sporormia fimetaria CBS 119925</name>
    <dbReference type="NCBI Taxonomy" id="1340428"/>
    <lineage>
        <taxon>Eukaryota</taxon>
        <taxon>Fungi</taxon>
        <taxon>Dikarya</taxon>
        <taxon>Ascomycota</taxon>
        <taxon>Pezizomycotina</taxon>
        <taxon>Dothideomycetes</taxon>
        <taxon>Pleosporomycetidae</taxon>
        <taxon>Pleosporales</taxon>
        <taxon>Sporormiaceae</taxon>
        <taxon>Sporormia</taxon>
    </lineage>
</organism>
<dbReference type="OrthoDB" id="66964at2759"/>
<evidence type="ECO:0008006" key="4">
    <source>
        <dbReference type="Google" id="ProtNLM"/>
    </source>
</evidence>
<gene>
    <name evidence="2" type="ORF">M011DRAFT_472826</name>
</gene>
<feature type="coiled-coil region" evidence="1">
    <location>
        <begin position="258"/>
        <end position="310"/>
    </location>
</feature>
<evidence type="ECO:0000313" key="2">
    <source>
        <dbReference type="EMBL" id="KAF2741763.1"/>
    </source>
</evidence>
<dbReference type="EMBL" id="MU006626">
    <property type="protein sequence ID" value="KAF2741763.1"/>
    <property type="molecule type" value="Genomic_DNA"/>
</dbReference>
<evidence type="ECO:0000256" key="1">
    <source>
        <dbReference type="SAM" id="Coils"/>
    </source>
</evidence>
<reference evidence="2" key="1">
    <citation type="journal article" date="2020" name="Stud. Mycol.">
        <title>101 Dothideomycetes genomes: a test case for predicting lifestyles and emergence of pathogens.</title>
        <authorList>
            <person name="Haridas S."/>
            <person name="Albert R."/>
            <person name="Binder M."/>
            <person name="Bloem J."/>
            <person name="Labutti K."/>
            <person name="Salamov A."/>
            <person name="Andreopoulos B."/>
            <person name="Baker S."/>
            <person name="Barry K."/>
            <person name="Bills G."/>
            <person name="Bluhm B."/>
            <person name="Cannon C."/>
            <person name="Castanera R."/>
            <person name="Culley D."/>
            <person name="Daum C."/>
            <person name="Ezra D."/>
            <person name="Gonzalez J."/>
            <person name="Henrissat B."/>
            <person name="Kuo A."/>
            <person name="Liang C."/>
            <person name="Lipzen A."/>
            <person name="Lutzoni F."/>
            <person name="Magnuson J."/>
            <person name="Mondo S."/>
            <person name="Nolan M."/>
            <person name="Ohm R."/>
            <person name="Pangilinan J."/>
            <person name="Park H.-J."/>
            <person name="Ramirez L."/>
            <person name="Alfaro M."/>
            <person name="Sun H."/>
            <person name="Tritt A."/>
            <person name="Yoshinaga Y."/>
            <person name="Zwiers L.-H."/>
            <person name="Turgeon B."/>
            <person name="Goodwin S."/>
            <person name="Spatafora J."/>
            <person name="Crous P."/>
            <person name="Grigoriev I."/>
        </authorList>
    </citation>
    <scope>NUCLEOTIDE SEQUENCE</scope>
    <source>
        <strain evidence="2">CBS 119925</strain>
    </source>
</reference>
<dbReference type="AlphaFoldDB" id="A0A6A6UV93"/>
<accession>A0A6A6UV93</accession>
<keyword evidence="1" id="KW-0175">Coiled coil</keyword>
<evidence type="ECO:0000313" key="3">
    <source>
        <dbReference type="Proteomes" id="UP000799440"/>
    </source>
</evidence>
<proteinExistence type="predicted"/>